<protein>
    <recommendedName>
        <fullName evidence="2">Nudix hydrolase domain-containing protein</fullName>
    </recommendedName>
</protein>
<dbReference type="InterPro" id="IPR015797">
    <property type="entry name" value="NUDIX_hydrolase-like_dom_sf"/>
</dbReference>
<evidence type="ECO:0000313" key="4">
    <source>
        <dbReference type="Proteomes" id="UP001222932"/>
    </source>
</evidence>
<feature type="compositionally biased region" description="Basic and acidic residues" evidence="1">
    <location>
        <begin position="314"/>
        <end position="323"/>
    </location>
</feature>
<gene>
    <name evidence="3" type="primary">PCD1</name>
    <name evidence="3" type="ORF">CspeluHIS016_0604120</name>
</gene>
<name>A0AAD3YD99_9TREE</name>
<dbReference type="PANTHER" id="PTHR12992:SF45">
    <property type="entry name" value="NUDIX HYDROLASE DOMAIN-CONTAINING PROTEIN"/>
    <property type="match status" value="1"/>
</dbReference>
<keyword evidence="4" id="KW-1185">Reference proteome</keyword>
<accession>A0AAD3YD99</accession>
<dbReference type="SUPFAM" id="SSF55811">
    <property type="entry name" value="Nudix"/>
    <property type="match status" value="1"/>
</dbReference>
<dbReference type="GO" id="GO:0015938">
    <property type="term" value="P:coenzyme A catabolic process"/>
    <property type="evidence" value="ECO:0007669"/>
    <property type="project" value="TreeGrafter"/>
</dbReference>
<sequence length="334" mass="37166">MSPRNPVPIESLLLPLKPESLQCLHRLMQYERRVPPHPVPQKRKASVAIILFVGRKGDLYVILTTRSGDLRTYAYDTALPGGKWEDGDRDEEWTARREAFEEIGLPMDVERVRCLSLLDYVIAGNQLVVTPVVFLVVDRSINPVLNPDEVVHLFSMPLAAFLHDRPADIPGWNFGLSERVVPAPRGFIKPPPIPMYASRNEKGEGEVGGREGEYYQYRDIEWGGGPVRMHRFLTGREGGGVRPVYGLTAGILVNAARVGFGQEPTFGEFAPGQMDMEDRLRFQIVSEGGQLRRAVEAEGMMGPWMADERERAQVHEEAGEVGKAEGGPRGGAKL</sequence>
<dbReference type="InterPro" id="IPR000086">
    <property type="entry name" value="NUDIX_hydrolase_dom"/>
</dbReference>
<evidence type="ECO:0000313" key="3">
    <source>
        <dbReference type="EMBL" id="GMK58970.1"/>
    </source>
</evidence>
<dbReference type="PROSITE" id="PS51462">
    <property type="entry name" value="NUDIX"/>
    <property type="match status" value="1"/>
</dbReference>
<dbReference type="AlphaFoldDB" id="A0AAD3YD99"/>
<reference evidence="3" key="2">
    <citation type="submission" date="2023-06" db="EMBL/GenBank/DDBJ databases">
        <authorList>
            <person name="Kobayashi Y."/>
            <person name="Kayamori A."/>
            <person name="Aoki K."/>
            <person name="Shiwa Y."/>
            <person name="Fujita N."/>
            <person name="Sugita T."/>
            <person name="Iwasaki W."/>
            <person name="Tanaka N."/>
            <person name="Takashima M."/>
        </authorList>
    </citation>
    <scope>NUCLEOTIDE SEQUENCE</scope>
    <source>
        <strain evidence="3">HIS016</strain>
    </source>
</reference>
<comment type="caution">
    <text evidence="3">The sequence shown here is derived from an EMBL/GenBank/DDBJ whole genome shotgun (WGS) entry which is preliminary data.</text>
</comment>
<organism evidence="3 4">
    <name type="scientific">Cutaneotrichosporon spelunceum</name>
    <dbReference type="NCBI Taxonomy" id="1672016"/>
    <lineage>
        <taxon>Eukaryota</taxon>
        <taxon>Fungi</taxon>
        <taxon>Dikarya</taxon>
        <taxon>Basidiomycota</taxon>
        <taxon>Agaricomycotina</taxon>
        <taxon>Tremellomycetes</taxon>
        <taxon>Trichosporonales</taxon>
        <taxon>Trichosporonaceae</taxon>
        <taxon>Cutaneotrichosporon</taxon>
    </lineage>
</organism>
<evidence type="ECO:0000259" key="2">
    <source>
        <dbReference type="PROSITE" id="PS51462"/>
    </source>
</evidence>
<feature type="domain" description="Nudix hydrolase" evidence="2">
    <location>
        <begin position="42"/>
        <end position="180"/>
    </location>
</feature>
<feature type="compositionally biased region" description="Gly residues" evidence="1">
    <location>
        <begin position="324"/>
        <end position="334"/>
    </location>
</feature>
<evidence type="ECO:0000256" key="1">
    <source>
        <dbReference type="SAM" id="MobiDB-lite"/>
    </source>
</evidence>
<dbReference type="CDD" id="cd03426">
    <property type="entry name" value="NUDIX_CoAse_Nudt7"/>
    <property type="match status" value="1"/>
</dbReference>
<dbReference type="Pfam" id="PF00293">
    <property type="entry name" value="NUDIX"/>
    <property type="match status" value="1"/>
</dbReference>
<reference evidence="3" key="1">
    <citation type="journal article" date="2023" name="BMC Genomics">
        <title>Chromosome-level genome assemblies of Cutaneotrichosporon spp. (Trichosporonales, Basidiomycota) reveal imbalanced evolution between nucleotide sequences and chromosome synteny.</title>
        <authorList>
            <person name="Kobayashi Y."/>
            <person name="Kayamori A."/>
            <person name="Aoki K."/>
            <person name="Shiwa Y."/>
            <person name="Matsutani M."/>
            <person name="Fujita N."/>
            <person name="Sugita T."/>
            <person name="Iwasaki W."/>
            <person name="Tanaka N."/>
            <person name="Takashima M."/>
        </authorList>
    </citation>
    <scope>NUCLEOTIDE SEQUENCE</scope>
    <source>
        <strain evidence="3">HIS016</strain>
    </source>
</reference>
<dbReference type="PANTHER" id="PTHR12992">
    <property type="entry name" value="NUDIX HYDROLASE"/>
    <property type="match status" value="1"/>
</dbReference>
<dbReference type="InterPro" id="IPR045121">
    <property type="entry name" value="CoAse"/>
</dbReference>
<dbReference type="GO" id="GO:0010945">
    <property type="term" value="F:coenzyme A diphosphatase activity"/>
    <property type="evidence" value="ECO:0007669"/>
    <property type="project" value="InterPro"/>
</dbReference>
<proteinExistence type="predicted"/>
<feature type="region of interest" description="Disordered" evidence="1">
    <location>
        <begin position="314"/>
        <end position="334"/>
    </location>
</feature>
<dbReference type="EMBL" id="BTCM01000006">
    <property type="protein sequence ID" value="GMK58970.1"/>
    <property type="molecule type" value="Genomic_DNA"/>
</dbReference>
<dbReference type="Proteomes" id="UP001222932">
    <property type="component" value="Unassembled WGS sequence"/>
</dbReference>
<dbReference type="Gene3D" id="3.90.79.10">
    <property type="entry name" value="Nucleoside Triphosphate Pyrophosphohydrolase"/>
    <property type="match status" value="1"/>
</dbReference>